<keyword evidence="4" id="KW-1185">Reference proteome</keyword>
<evidence type="ECO:0000313" key="4">
    <source>
        <dbReference type="Proteomes" id="UP000335636"/>
    </source>
</evidence>
<feature type="region of interest" description="Disordered" evidence="1">
    <location>
        <begin position="34"/>
        <end position="53"/>
    </location>
</feature>
<evidence type="ECO:0000256" key="1">
    <source>
        <dbReference type="SAM" id="MobiDB-lite"/>
    </source>
</evidence>
<dbReference type="Proteomes" id="UP000335636">
    <property type="component" value="Unassembled WGS sequence"/>
</dbReference>
<evidence type="ECO:0000313" key="3">
    <source>
        <dbReference type="EMBL" id="VTJ52220.1"/>
    </source>
</evidence>
<dbReference type="AlphaFoldDB" id="A0A5E4A4R7"/>
<sequence length="53" mass="6116">MKWRPFKARILHHGAAEESVQRDLVIVMTGESPRTTSRFAPKNNHRTEAMGLR</sequence>
<gene>
    <name evidence="2" type="ORF">GHT09_009604</name>
    <name evidence="3" type="ORF">MONAX_5E003947</name>
</gene>
<evidence type="ECO:0000313" key="2">
    <source>
        <dbReference type="EMBL" id="KAF7463346.1"/>
    </source>
</evidence>
<accession>A0A5E4A4R7</accession>
<reference evidence="2" key="2">
    <citation type="submission" date="2020-08" db="EMBL/GenBank/DDBJ databases">
        <authorList>
            <person name="Shumante A."/>
            <person name="Zimin A.V."/>
            <person name="Puiu D."/>
            <person name="Salzberg S.L."/>
        </authorList>
    </citation>
    <scope>NUCLEOTIDE SEQUENCE</scope>
    <source>
        <strain evidence="2">WC2-LM</strain>
        <tissue evidence="2">Liver</tissue>
    </source>
</reference>
<protein>
    <submittedName>
        <fullName evidence="3">Uncharacterized protein</fullName>
    </submittedName>
</protein>
<proteinExistence type="predicted"/>
<organism evidence="3 4">
    <name type="scientific">Marmota monax</name>
    <name type="common">Woodchuck</name>
    <dbReference type="NCBI Taxonomy" id="9995"/>
    <lineage>
        <taxon>Eukaryota</taxon>
        <taxon>Metazoa</taxon>
        <taxon>Chordata</taxon>
        <taxon>Craniata</taxon>
        <taxon>Vertebrata</taxon>
        <taxon>Euteleostomi</taxon>
        <taxon>Mammalia</taxon>
        <taxon>Eutheria</taxon>
        <taxon>Euarchontoglires</taxon>
        <taxon>Glires</taxon>
        <taxon>Rodentia</taxon>
        <taxon>Sciuromorpha</taxon>
        <taxon>Sciuridae</taxon>
        <taxon>Xerinae</taxon>
        <taxon>Marmotini</taxon>
        <taxon>Marmota</taxon>
    </lineage>
</organism>
<dbReference type="EMBL" id="CABDUW010000015">
    <property type="protein sequence ID" value="VTJ52220.1"/>
    <property type="molecule type" value="Genomic_DNA"/>
</dbReference>
<name>A0A5E4A4R7_MARMO</name>
<reference evidence="3 4" key="1">
    <citation type="submission" date="2019-04" db="EMBL/GenBank/DDBJ databases">
        <authorList>
            <person name="Alioto T."/>
            <person name="Alioto T."/>
        </authorList>
    </citation>
    <scope>NUCLEOTIDE SEQUENCE [LARGE SCALE GENOMIC DNA]</scope>
</reference>
<dbReference type="EMBL" id="WJEC01008190">
    <property type="protein sequence ID" value="KAF7463346.1"/>
    <property type="molecule type" value="Genomic_DNA"/>
</dbReference>
<dbReference type="Proteomes" id="UP000662637">
    <property type="component" value="Unassembled WGS sequence"/>
</dbReference>